<reference evidence="1" key="2">
    <citation type="journal article" date="2015" name="Data Brief">
        <title>Shoot transcriptome of the giant reed, Arundo donax.</title>
        <authorList>
            <person name="Barrero R.A."/>
            <person name="Guerrero F.D."/>
            <person name="Moolhuijzen P."/>
            <person name="Goolsby J.A."/>
            <person name="Tidwell J."/>
            <person name="Bellgard S.E."/>
            <person name="Bellgard M.I."/>
        </authorList>
    </citation>
    <scope>NUCLEOTIDE SEQUENCE</scope>
    <source>
        <tissue evidence="1">Shoot tissue taken approximately 20 cm above the soil surface</tissue>
    </source>
</reference>
<organism evidence="1">
    <name type="scientific">Arundo donax</name>
    <name type="common">Giant reed</name>
    <name type="synonym">Donax arundinaceus</name>
    <dbReference type="NCBI Taxonomy" id="35708"/>
    <lineage>
        <taxon>Eukaryota</taxon>
        <taxon>Viridiplantae</taxon>
        <taxon>Streptophyta</taxon>
        <taxon>Embryophyta</taxon>
        <taxon>Tracheophyta</taxon>
        <taxon>Spermatophyta</taxon>
        <taxon>Magnoliopsida</taxon>
        <taxon>Liliopsida</taxon>
        <taxon>Poales</taxon>
        <taxon>Poaceae</taxon>
        <taxon>PACMAD clade</taxon>
        <taxon>Arundinoideae</taxon>
        <taxon>Arundineae</taxon>
        <taxon>Arundo</taxon>
    </lineage>
</organism>
<accession>A0A0A9C7T3</accession>
<protein>
    <submittedName>
        <fullName evidence="1">Uncharacterized protein</fullName>
    </submittedName>
</protein>
<dbReference type="EMBL" id="GBRH01228420">
    <property type="protein sequence ID" value="JAD69475.1"/>
    <property type="molecule type" value="Transcribed_RNA"/>
</dbReference>
<evidence type="ECO:0000313" key="1">
    <source>
        <dbReference type="EMBL" id="JAD69475.1"/>
    </source>
</evidence>
<sequence length="11" mass="1346">MMDTMVILYQT</sequence>
<name>A0A0A9C7T3_ARUDO</name>
<reference evidence="1" key="1">
    <citation type="submission" date="2014-09" db="EMBL/GenBank/DDBJ databases">
        <authorList>
            <person name="Magalhaes I.L.F."/>
            <person name="Oliveira U."/>
            <person name="Santos F.R."/>
            <person name="Vidigal T.H.D.A."/>
            <person name="Brescovit A.D."/>
            <person name="Santos A.J."/>
        </authorList>
    </citation>
    <scope>NUCLEOTIDE SEQUENCE</scope>
    <source>
        <tissue evidence="1">Shoot tissue taken approximately 20 cm above the soil surface</tissue>
    </source>
</reference>
<proteinExistence type="predicted"/>